<feature type="region of interest" description="Disordered" evidence="1">
    <location>
        <begin position="69"/>
        <end position="163"/>
    </location>
</feature>
<accession>A0A7U5MNH7</accession>
<evidence type="ECO:0000313" key="3">
    <source>
        <dbReference type="Proteomes" id="UP000198286"/>
    </source>
</evidence>
<feature type="compositionally biased region" description="Basic residues" evidence="1">
    <location>
        <begin position="188"/>
        <end position="201"/>
    </location>
</feature>
<dbReference type="EMBL" id="CP015267">
    <property type="protein sequence ID" value="ASL16782.1"/>
    <property type="molecule type" value="Genomic_DNA"/>
</dbReference>
<proteinExistence type="predicted"/>
<protein>
    <submittedName>
        <fullName evidence="2">Uncharacterized protein</fullName>
    </submittedName>
</protein>
<evidence type="ECO:0000256" key="1">
    <source>
        <dbReference type="SAM" id="MobiDB-lite"/>
    </source>
</evidence>
<feature type="region of interest" description="Disordered" evidence="1">
    <location>
        <begin position="183"/>
        <end position="235"/>
    </location>
</feature>
<name>A0A7U5MNH7_MYCIT</name>
<organism evidence="2 3">
    <name type="scientific">Mycobacterium intracellulare subsp. chimaera</name>
    <dbReference type="NCBI Taxonomy" id="222805"/>
    <lineage>
        <taxon>Bacteria</taxon>
        <taxon>Bacillati</taxon>
        <taxon>Actinomycetota</taxon>
        <taxon>Actinomycetes</taxon>
        <taxon>Mycobacteriales</taxon>
        <taxon>Mycobacteriaceae</taxon>
        <taxon>Mycobacterium</taxon>
        <taxon>Mycobacterium avium complex (MAC)</taxon>
    </lineage>
</organism>
<dbReference type="Proteomes" id="UP000198286">
    <property type="component" value="Chromosome"/>
</dbReference>
<feature type="compositionally biased region" description="Basic and acidic residues" evidence="1">
    <location>
        <begin position="206"/>
        <end position="216"/>
    </location>
</feature>
<gene>
    <name evidence="2" type="ORF">MYCOZU2_04415</name>
</gene>
<reference evidence="2 3" key="1">
    <citation type="journal article" date="2017" name="Lancet Infect. Dis.">
        <title>Global outbreak of severe Mycobacterium chimaera disease after cardiac surgery: a molecular epidemiological study.</title>
        <authorList>
            <person name="van Ingen J."/>
            <person name="Kohl T."/>
            <person name="Kranzer K."/>
            <person name="Hasse B."/>
            <person name="Keller P."/>
            <person name="Szafranska A."/>
            <person name="Hillemann D."/>
            <person name="Chand M."/>
            <person name="Schreiber P."/>
            <person name="Sommerstein R."/>
            <person name="Berger C."/>
            <person name="Genoni M."/>
            <person name="Ruegg C."/>
            <person name="Troillet N."/>
            <person name="Widmer A.F."/>
            <person name="Becker S.L."/>
            <person name="Herrmann M."/>
            <person name="Eckmanns T."/>
            <person name="Haller S."/>
            <person name="Hoeller C."/>
            <person name="Debast S.B."/>
            <person name="Wolfhagen M.J."/>
            <person name="Hopman J."/>
            <person name="Kluytmans J."/>
            <person name="Langelaar M."/>
            <person name="Notermans D.W."/>
            <person name="ten Oever J."/>
            <person name="van den Barselaar P."/>
            <person name="Vonk A.B.A."/>
            <person name="Vos M.C."/>
            <person name="Ahmed N."/>
            <person name="Brown T."/>
            <person name="Crook D."/>
            <person name="Lamagni T."/>
            <person name="Phin N."/>
            <person name="Smith E.G."/>
            <person name="Zambon M."/>
            <person name="Serr A."/>
            <person name="Goetting T."/>
            <person name="Ebner W."/>
            <person name="Thuermer A."/>
            <person name="Utpatel C."/>
            <person name="Sproer C."/>
            <person name="Bunk B."/>
            <person name="Nubel U."/>
            <person name="Bloemberg G."/>
            <person name="Bottger E."/>
            <person name="Niemann S."/>
            <person name="Wagner D."/>
            <person name="Sax H."/>
        </authorList>
    </citation>
    <scope>NUCLEOTIDE SEQUENCE [LARGE SCALE GENOMIC DNA]</scope>
    <source>
        <strain evidence="2 3">ZUERICH-2</strain>
    </source>
</reference>
<feature type="compositionally biased region" description="Basic residues" evidence="1">
    <location>
        <begin position="144"/>
        <end position="160"/>
    </location>
</feature>
<sequence>MSVQFFFDHGHRTELSAHPKSSVSLHLSTDGGFPGSSVHPDGMWRRPRSGHPAPALAWAPTRRLLCALGRPLQRFRRRRRSKNPRYGPTRTTRRCRGSTQTSPRQPRRIGRPDGQAAPVRPSDPRIARSRTARAVEPDRSWPGARRHRCGSASARGRRRPSGTPCLGAAAEWLTSGQQPVCAVSSSRRPCRRRRRPGRRRCPAPCRLERRSRDARSPGRPARSAGSGGRLLHALS</sequence>
<dbReference type="AlphaFoldDB" id="A0A7U5MNH7"/>
<evidence type="ECO:0000313" key="2">
    <source>
        <dbReference type="EMBL" id="ASL16782.1"/>
    </source>
</evidence>
<feature type="compositionally biased region" description="Basic residues" evidence="1">
    <location>
        <begin position="73"/>
        <end position="83"/>
    </location>
</feature>